<reference evidence="4" key="1">
    <citation type="submission" date="2012-07" db="EMBL/GenBank/DDBJ databases">
        <authorList>
            <person name="Cummings C."/>
        </authorList>
    </citation>
    <scope>NUCLEOTIDE SEQUENCE</scope>
    <source>
        <strain evidence="4">1330</strain>
    </source>
</reference>
<gene>
    <name evidence="3" type="ORF">AFK62_04660</name>
    <name evidence="4" type="ORF">BN137_3790</name>
</gene>
<keyword evidence="2" id="KW-1133">Transmembrane helix</keyword>
<feature type="transmembrane region" description="Helical" evidence="2">
    <location>
        <begin position="126"/>
        <end position="152"/>
    </location>
</feature>
<name>K8AJE2_9ENTR</name>
<dbReference type="PATRIC" id="fig|1073999.7.peg.948"/>
<accession>K8AJE2</accession>
<evidence type="ECO:0000256" key="2">
    <source>
        <dbReference type="SAM" id="Phobius"/>
    </source>
</evidence>
<reference evidence="3 6" key="4">
    <citation type="journal article" date="2016" name="Genome Announc.">
        <title>Fully Closed Genome Sequences of Five Type Strains of the Genus Cronobacter and One Cronobacter sakazakii Strain.</title>
        <authorList>
            <person name="Moine D."/>
            <person name="Kassam M."/>
            <person name="Baert L."/>
            <person name="Tang Y."/>
            <person name="Barretto C."/>
            <person name="Ngom Bru C."/>
            <person name="Klijn A."/>
            <person name="Descombes P."/>
        </authorList>
    </citation>
    <scope>NUCLEOTIDE SEQUENCE [LARGE SCALE GENOMIC DNA]</scope>
    <source>
        <strain evidence="3 6">LMG 26250</strain>
    </source>
</reference>
<feature type="region of interest" description="Disordered" evidence="1">
    <location>
        <begin position="1"/>
        <end position="20"/>
    </location>
</feature>
<evidence type="ECO:0000313" key="5">
    <source>
        <dbReference type="Proteomes" id="UP000009340"/>
    </source>
</evidence>
<evidence type="ECO:0000313" key="6">
    <source>
        <dbReference type="Proteomes" id="UP000067320"/>
    </source>
</evidence>
<reference evidence="6" key="2">
    <citation type="submission" date="2015-07" db="EMBL/GenBank/DDBJ databases">
        <authorList>
            <person name="Moine D."/>
            <person name="Kassam M."/>
        </authorList>
    </citation>
    <scope>NUCLEOTIDE SEQUENCE [LARGE SCALE GENOMIC DNA]</scope>
    <source>
        <strain evidence="6">LMG 26250</strain>
    </source>
</reference>
<protein>
    <submittedName>
        <fullName evidence="4">Uncharacterized protein</fullName>
    </submittedName>
</protein>
<evidence type="ECO:0000313" key="3">
    <source>
        <dbReference type="EMBL" id="ALB61830.1"/>
    </source>
</evidence>
<sequence length="182" mass="20820">MATAAAKPLRQRSLTSMPQTPQTIYGPAAAGASVVPSNVTRNHFTVEEMHPMMPAISLPYSFAACKRVDSWGFMPGREIADYHFKRTGNASGMQKRQYKIQVLFCCYYPSLIINKTRALYPQRNNGLLSLIITLLIISLIITFLSLLSLLAFTYRLFLKLYKADKPLKFNFPYRIFLRNKYH</sequence>
<proteinExistence type="predicted"/>
<keyword evidence="2" id="KW-0472">Membrane</keyword>
<dbReference type="EMBL" id="CP012264">
    <property type="protein sequence ID" value="ALB61830.1"/>
    <property type="molecule type" value="Genomic_DNA"/>
</dbReference>
<dbReference type="Proteomes" id="UP000067320">
    <property type="component" value="Chromosome"/>
</dbReference>
<dbReference type="RefSeq" id="WP_007680099.1">
    <property type="nucleotide sequence ID" value="NZ_CAKW01000133.1"/>
</dbReference>
<evidence type="ECO:0000256" key="1">
    <source>
        <dbReference type="SAM" id="MobiDB-lite"/>
    </source>
</evidence>
<dbReference type="Proteomes" id="UP000009340">
    <property type="component" value="Unassembled WGS sequence"/>
</dbReference>
<feature type="transmembrane region" description="Helical" evidence="2">
    <location>
        <begin position="102"/>
        <end position="120"/>
    </location>
</feature>
<dbReference type="STRING" id="1073999.AFK62_04660"/>
<evidence type="ECO:0000313" key="4">
    <source>
        <dbReference type="EMBL" id="CCJ74392.1"/>
    </source>
</evidence>
<dbReference type="EMBL" id="CAKW01000133">
    <property type="protein sequence ID" value="CCJ74392.1"/>
    <property type="molecule type" value="Genomic_DNA"/>
</dbReference>
<dbReference type="KEGG" id="ccon:AFK62_04660"/>
<reference evidence="6" key="3">
    <citation type="submission" date="2015-09" db="EMBL/GenBank/DDBJ databases">
        <title>Cronobacter genome sequencing and assembly.</title>
        <authorList>
            <person name="Descombes P."/>
            <person name="Baert L."/>
            <person name="Ngom-Bru C."/>
            <person name="Barretto C."/>
        </authorList>
    </citation>
    <scope>NUCLEOTIDE SEQUENCE [LARGE SCALE GENOMIC DNA]</scope>
    <source>
        <strain evidence="6">LMG 26250</strain>
    </source>
</reference>
<keyword evidence="6" id="KW-1185">Reference proteome</keyword>
<keyword evidence="2" id="KW-0812">Transmembrane</keyword>
<dbReference type="AlphaFoldDB" id="K8AJE2"/>
<organism evidence="4 5">
    <name type="scientific">Cronobacter condimenti 1330</name>
    <dbReference type="NCBI Taxonomy" id="1073999"/>
    <lineage>
        <taxon>Bacteria</taxon>
        <taxon>Pseudomonadati</taxon>
        <taxon>Pseudomonadota</taxon>
        <taxon>Gammaproteobacteria</taxon>
        <taxon>Enterobacterales</taxon>
        <taxon>Enterobacteriaceae</taxon>
        <taxon>Cronobacter</taxon>
    </lineage>
</organism>